<keyword evidence="2" id="KW-0378">Hydrolase</keyword>
<keyword evidence="1" id="KW-0547">Nucleotide-binding</keyword>
<dbReference type="PANTHER" id="PTHR18934:SF99">
    <property type="entry name" value="ATP-DEPENDENT RNA HELICASE DHX37-RELATED"/>
    <property type="match status" value="1"/>
</dbReference>
<feature type="compositionally biased region" description="Low complexity" evidence="5">
    <location>
        <begin position="538"/>
        <end position="548"/>
    </location>
</feature>
<feature type="region of interest" description="Disordered" evidence="5">
    <location>
        <begin position="524"/>
        <end position="555"/>
    </location>
</feature>
<dbReference type="InterPro" id="IPR011709">
    <property type="entry name" value="DEAD-box_helicase_OB_fold"/>
</dbReference>
<dbReference type="Pfam" id="PF00271">
    <property type="entry name" value="Helicase_C"/>
    <property type="match status" value="1"/>
</dbReference>
<dbReference type="InterPro" id="IPR001650">
    <property type="entry name" value="Helicase_C-like"/>
</dbReference>
<dbReference type="Pfam" id="PF00270">
    <property type="entry name" value="DEAD"/>
    <property type="match status" value="1"/>
</dbReference>
<dbReference type="InterPro" id="IPR027417">
    <property type="entry name" value="P-loop_NTPase"/>
</dbReference>
<evidence type="ECO:0000256" key="5">
    <source>
        <dbReference type="SAM" id="MobiDB-lite"/>
    </source>
</evidence>
<keyword evidence="3 8" id="KW-0347">Helicase</keyword>
<evidence type="ECO:0000313" key="9">
    <source>
        <dbReference type="Proteomes" id="UP000254437"/>
    </source>
</evidence>
<feature type="domain" description="Helicase C-terminal" evidence="7">
    <location>
        <begin position="314"/>
        <end position="488"/>
    </location>
</feature>
<dbReference type="GO" id="GO:0003724">
    <property type="term" value="F:RNA helicase activity"/>
    <property type="evidence" value="ECO:0007669"/>
    <property type="project" value="InterPro"/>
</dbReference>
<dbReference type="CDD" id="cd18791">
    <property type="entry name" value="SF2_C_RHA"/>
    <property type="match status" value="1"/>
</dbReference>
<dbReference type="Gene3D" id="1.20.120.1080">
    <property type="match status" value="1"/>
</dbReference>
<gene>
    <name evidence="8" type="ORF">NCTC10359_02507</name>
</gene>
<dbReference type="InterPro" id="IPR011545">
    <property type="entry name" value="DEAD/DEAH_box_helicase_dom"/>
</dbReference>
<evidence type="ECO:0000259" key="7">
    <source>
        <dbReference type="PROSITE" id="PS51194"/>
    </source>
</evidence>
<sequence length="1433" mass="161721">MPVARLVNPCKSPIYLIFRMINDNITMPNITQNPNTPQLLAKDRHIAHRLERELRGNFPADIKAKKQAQLDTIIERSAQAVQARMDSVPSDLKDRLNADLPVTARADEIIRAIQDNQVIIVAGETGSGKTTQLPKLAMLAGRGTTGQIGHTQPRRLAARSVAMRIADELGESLGQTVSFKVRFTEQGSRDSLIKLMTDGILLAELGSDKFLTRYDTIIIDEAHERSLNIDFILGYLKRLLPKRPDLKVIITSATLDTARFSEYFKPSVKGDVPIINVEGRSYPVEIRYRPLIDEIVKSHDDDAFDDMEDKLPRALTSAVNECFDDARTKGHPSSSDILIFASTEAEIREIQEILTAYAPPHTEILPLFARQSFAEQQRIFKPTGGRRIIISTNVAETALTVPNIRYVIDLGFARISRYNYRSRIQRLPIEAISQAAANQRAGRCGRISDGVCIRLYSKEDFDTRPEFTEPEILRTNLASVILQMENLGLGDVAQFDFITPPDLRLVNDGRKLLHELGALSDTPTKTAFKKSQKEQKSGQKVGQKSKPSNLTDIGKKMAKMPIDPRLARMLIAGADFACLDKMLIIVSSLAVQDVRERPADKQSQADQKHALFRKDNSDFLFYVELFDVLFNAHEMHGGEKLTGNGRKNFAKKHYLSFPRIKEWQKTHEQLTQMMSDLGYQIYQESDNNQELTKNDKANTTQKGRIGLKGGKKVLGKSAMLASLKDKDGHFDKNKLTKSAQDYASIHRALLTALLSFVAHKTDTVGEYLMTKNQKAKIFPASVLHKKGAEWVLAFEVVETSQVYMRTLAKIEPEWILSAGKPLLKYHYFEPHWSKKEGRVRAYAQISLFGLIIVHKQLVNYETVDLVASREIFIMDALVGDGQEERYPKALPFLTHNRQKIKDVGDTEDKLRRRDLLVDEERLYEFYDDKIPPHIASAKAFEDWLGKVGDDEFLKFKDEDVVNNVVNVGQEFPKFWQVGAVKFPLSYVFDPSSDDDGVSVKVGAGALSQLDSVDLLWGIAGWRYELVASLLKTLPKDIRKKIVPIPDTANALMDKLVQGNGVGLLDQLCGQLLRLGVKVGADDFKPSEIDTYLQPLICVLDDKGRVMDKGRDLAKLQAKYQTMSQVQKVTEGIHDSFPEHFDFIKTRHHKGMVTQVFFALSPDGTGKVAVVEFGDLQKALTTHKAGVLSLVKMTLGAKQKQLTSQIDKAFKMAYAPLGDLEKLKSVLVDATLQATFEKYAKPFVDTSVREKVAGFVRDDKMGDLLDKLPLSAGEFETVRELISGQFLSVGQEMLKVLKEIHTTWQTVRGQLLMFDREIFGESIDDIEDQLDDLCLGDFVYRVPYDAWRQYPRYLGALKVRLDRLPNNLDNDLDGVYALDEHMERLANRIHDPKISEYRWLVEEYRIQLFAQPMKTMGSVSAKKLEKLWGSLNTK</sequence>
<dbReference type="SMART" id="SM00487">
    <property type="entry name" value="DEXDc"/>
    <property type="match status" value="1"/>
</dbReference>
<evidence type="ECO:0000256" key="3">
    <source>
        <dbReference type="ARBA" id="ARBA00022806"/>
    </source>
</evidence>
<proteinExistence type="predicted"/>
<dbReference type="Gene3D" id="3.40.50.300">
    <property type="entry name" value="P-loop containing nucleotide triphosphate hydrolases"/>
    <property type="match status" value="2"/>
</dbReference>
<dbReference type="SMART" id="SM00490">
    <property type="entry name" value="HELICc"/>
    <property type="match status" value="1"/>
</dbReference>
<dbReference type="Proteomes" id="UP000254437">
    <property type="component" value="Unassembled WGS sequence"/>
</dbReference>
<organism evidence="8 9">
    <name type="scientific">Moraxella lacunata</name>
    <dbReference type="NCBI Taxonomy" id="477"/>
    <lineage>
        <taxon>Bacteria</taxon>
        <taxon>Pseudomonadati</taxon>
        <taxon>Pseudomonadota</taxon>
        <taxon>Gammaproteobacteria</taxon>
        <taxon>Moraxellales</taxon>
        <taxon>Moraxellaceae</taxon>
        <taxon>Moraxella</taxon>
    </lineage>
</organism>
<dbReference type="GO" id="GO:0016787">
    <property type="term" value="F:hydrolase activity"/>
    <property type="evidence" value="ECO:0007669"/>
    <property type="project" value="UniProtKB-KW"/>
</dbReference>
<dbReference type="InterPro" id="IPR024590">
    <property type="entry name" value="HrpA_C"/>
</dbReference>
<accession>A0A378TWD1</accession>
<evidence type="ECO:0000256" key="1">
    <source>
        <dbReference type="ARBA" id="ARBA00022741"/>
    </source>
</evidence>
<dbReference type="Pfam" id="PF11898">
    <property type="entry name" value="DUF3418"/>
    <property type="match status" value="1"/>
</dbReference>
<dbReference type="SUPFAM" id="SSF52540">
    <property type="entry name" value="P-loop containing nucleoside triphosphate hydrolases"/>
    <property type="match status" value="1"/>
</dbReference>
<dbReference type="STRING" id="477.A9309_09625"/>
<dbReference type="PROSITE" id="PS51194">
    <property type="entry name" value="HELICASE_CTER"/>
    <property type="match status" value="1"/>
</dbReference>
<dbReference type="GO" id="GO:0005524">
    <property type="term" value="F:ATP binding"/>
    <property type="evidence" value="ECO:0007669"/>
    <property type="project" value="UniProtKB-KW"/>
</dbReference>
<dbReference type="InterPro" id="IPR003593">
    <property type="entry name" value="AAA+_ATPase"/>
</dbReference>
<dbReference type="Pfam" id="PF21010">
    <property type="entry name" value="HA2_C"/>
    <property type="match status" value="1"/>
</dbReference>
<dbReference type="PROSITE" id="PS51192">
    <property type="entry name" value="HELICASE_ATP_BIND_1"/>
    <property type="match status" value="1"/>
</dbReference>
<dbReference type="SMART" id="SM00382">
    <property type="entry name" value="AAA"/>
    <property type="match status" value="1"/>
</dbReference>
<name>A0A378TWD1_MORLA</name>
<evidence type="ECO:0000259" key="6">
    <source>
        <dbReference type="PROSITE" id="PS51192"/>
    </source>
</evidence>
<feature type="domain" description="Helicase ATP-binding" evidence="6">
    <location>
        <begin position="110"/>
        <end position="273"/>
    </location>
</feature>
<keyword evidence="4" id="KW-0067">ATP-binding</keyword>
<dbReference type="PANTHER" id="PTHR18934">
    <property type="entry name" value="ATP-DEPENDENT RNA HELICASE"/>
    <property type="match status" value="1"/>
</dbReference>
<reference evidence="8 9" key="1">
    <citation type="submission" date="2018-06" db="EMBL/GenBank/DDBJ databases">
        <authorList>
            <consortium name="Pathogen Informatics"/>
            <person name="Doyle S."/>
        </authorList>
    </citation>
    <scope>NUCLEOTIDE SEQUENCE [LARGE SCALE GENOMIC DNA]</scope>
    <source>
        <strain evidence="8 9">NCTC10359</strain>
    </source>
</reference>
<dbReference type="Pfam" id="PF07717">
    <property type="entry name" value="OB_NTP_bind"/>
    <property type="match status" value="1"/>
</dbReference>
<dbReference type="InterPro" id="IPR007502">
    <property type="entry name" value="Helicase-assoc_dom"/>
</dbReference>
<dbReference type="InterPro" id="IPR014001">
    <property type="entry name" value="Helicase_ATP-bd"/>
</dbReference>
<evidence type="ECO:0000256" key="2">
    <source>
        <dbReference type="ARBA" id="ARBA00022801"/>
    </source>
</evidence>
<dbReference type="GO" id="GO:0003723">
    <property type="term" value="F:RNA binding"/>
    <property type="evidence" value="ECO:0007669"/>
    <property type="project" value="TreeGrafter"/>
</dbReference>
<evidence type="ECO:0000313" key="8">
    <source>
        <dbReference type="EMBL" id="STZ64063.1"/>
    </source>
</evidence>
<dbReference type="NCBIfam" id="TIGR01967">
    <property type="entry name" value="DEAH_box_HrpA"/>
    <property type="match status" value="1"/>
</dbReference>
<protein>
    <submittedName>
        <fullName evidence="8">ATP-dependent RNA helicase HrpA</fullName>
    </submittedName>
</protein>
<dbReference type="InterPro" id="IPR010222">
    <property type="entry name" value="RNA_helicase_HrpA"/>
</dbReference>
<evidence type="ECO:0000256" key="4">
    <source>
        <dbReference type="ARBA" id="ARBA00022840"/>
    </source>
</evidence>
<dbReference type="EMBL" id="UGQU01000003">
    <property type="protein sequence ID" value="STZ64063.1"/>
    <property type="molecule type" value="Genomic_DNA"/>
</dbReference>
<dbReference type="SMART" id="SM00847">
    <property type="entry name" value="HA2"/>
    <property type="match status" value="1"/>
</dbReference>